<dbReference type="PANTHER" id="PTHR43155">
    <property type="entry name" value="CYCLIC DI-GMP PHOSPHODIESTERASE PA4108-RELATED"/>
    <property type="match status" value="1"/>
</dbReference>
<feature type="domain" description="HD-GYP" evidence="1">
    <location>
        <begin position="8"/>
        <end position="128"/>
    </location>
</feature>
<dbReference type="GO" id="GO:0016787">
    <property type="term" value="F:hydrolase activity"/>
    <property type="evidence" value="ECO:0007669"/>
    <property type="project" value="UniProtKB-KW"/>
</dbReference>
<dbReference type="SUPFAM" id="SSF109604">
    <property type="entry name" value="HD-domain/PDEase-like"/>
    <property type="match status" value="1"/>
</dbReference>
<keyword evidence="2" id="KW-0378">Hydrolase</keyword>
<keyword evidence="3" id="KW-1185">Reference proteome</keyword>
<reference evidence="3" key="1">
    <citation type="journal article" date="2019" name="Int. J. Syst. Evol. Microbiol.">
        <title>The Global Catalogue of Microorganisms (GCM) 10K type strain sequencing project: providing services to taxonomists for standard genome sequencing and annotation.</title>
        <authorList>
            <consortium name="The Broad Institute Genomics Platform"/>
            <consortium name="The Broad Institute Genome Sequencing Center for Infectious Disease"/>
            <person name="Wu L."/>
            <person name="Ma J."/>
        </authorList>
    </citation>
    <scope>NUCLEOTIDE SEQUENCE [LARGE SCALE GENOMIC DNA]</scope>
    <source>
        <strain evidence="3">JCM 18657</strain>
    </source>
</reference>
<dbReference type="NCBIfam" id="TIGR00277">
    <property type="entry name" value="HDIG"/>
    <property type="match status" value="1"/>
</dbReference>
<name>A0ABW2V4V0_9BACL</name>
<dbReference type="RefSeq" id="WP_138789884.1">
    <property type="nucleotide sequence ID" value="NZ_JBHTGQ010000039.1"/>
</dbReference>
<dbReference type="InterPro" id="IPR003607">
    <property type="entry name" value="HD/PDEase_dom"/>
</dbReference>
<evidence type="ECO:0000259" key="1">
    <source>
        <dbReference type="PROSITE" id="PS51832"/>
    </source>
</evidence>
<gene>
    <name evidence="2" type="ORF">ACFQWB_14650</name>
</gene>
<dbReference type="EC" id="3.1.4.-" evidence="2"/>
<protein>
    <submittedName>
        <fullName evidence="2">HD-GYP domain-containing protein</fullName>
        <ecNumber evidence="2">3.1.4.-</ecNumber>
    </submittedName>
</protein>
<dbReference type="CDD" id="cd00077">
    <property type="entry name" value="HDc"/>
    <property type="match status" value="1"/>
</dbReference>
<accession>A0ABW2V4V0</accession>
<dbReference type="PROSITE" id="PS51832">
    <property type="entry name" value="HD_GYP"/>
    <property type="match status" value="1"/>
</dbReference>
<dbReference type="EMBL" id="JBHTGQ010000039">
    <property type="protein sequence ID" value="MFC7751156.1"/>
    <property type="molecule type" value="Genomic_DNA"/>
</dbReference>
<dbReference type="InterPro" id="IPR037522">
    <property type="entry name" value="HD_GYP_dom"/>
</dbReference>
<comment type="caution">
    <text evidence="2">The sequence shown here is derived from an EMBL/GenBank/DDBJ whole genome shotgun (WGS) entry which is preliminary data.</text>
</comment>
<dbReference type="Pfam" id="PF13487">
    <property type="entry name" value="HD_5"/>
    <property type="match status" value="1"/>
</dbReference>
<evidence type="ECO:0000313" key="3">
    <source>
        <dbReference type="Proteomes" id="UP001596528"/>
    </source>
</evidence>
<organism evidence="2 3">
    <name type="scientific">Paenibacillus thermoaerophilus</name>
    <dbReference type="NCBI Taxonomy" id="1215385"/>
    <lineage>
        <taxon>Bacteria</taxon>
        <taxon>Bacillati</taxon>
        <taxon>Bacillota</taxon>
        <taxon>Bacilli</taxon>
        <taxon>Bacillales</taxon>
        <taxon>Paenibacillaceae</taxon>
        <taxon>Paenibacillus</taxon>
    </lineage>
</organism>
<proteinExistence type="predicted"/>
<dbReference type="Proteomes" id="UP001596528">
    <property type="component" value="Unassembled WGS sequence"/>
</dbReference>
<dbReference type="InterPro" id="IPR006675">
    <property type="entry name" value="HDIG_dom"/>
</dbReference>
<sequence length="128" mass="14531">MRNQVLANQKLIEGVLRALNNALEVKDPYTQGHSERVSVMSEATARSMGLSAVHCERIRLAGLFHDIGKIRIRDSILFKAGRLTEEEFAEIKRHPELSVRILERQFHPGVVEHFIKAVGNGDAHQRLR</sequence>
<dbReference type="Gene3D" id="1.10.3210.10">
    <property type="entry name" value="Hypothetical protein af1432"/>
    <property type="match status" value="1"/>
</dbReference>
<dbReference type="PANTHER" id="PTHR43155:SF2">
    <property type="entry name" value="CYCLIC DI-GMP PHOSPHODIESTERASE PA4108"/>
    <property type="match status" value="1"/>
</dbReference>
<evidence type="ECO:0000313" key="2">
    <source>
        <dbReference type="EMBL" id="MFC7751156.1"/>
    </source>
</evidence>